<organism evidence="2 3">
    <name type="scientific">Araneus ventricosus</name>
    <name type="common">Orbweaver spider</name>
    <name type="synonym">Epeira ventricosa</name>
    <dbReference type="NCBI Taxonomy" id="182803"/>
    <lineage>
        <taxon>Eukaryota</taxon>
        <taxon>Metazoa</taxon>
        <taxon>Ecdysozoa</taxon>
        <taxon>Arthropoda</taxon>
        <taxon>Chelicerata</taxon>
        <taxon>Arachnida</taxon>
        <taxon>Araneae</taxon>
        <taxon>Araneomorphae</taxon>
        <taxon>Entelegynae</taxon>
        <taxon>Araneoidea</taxon>
        <taxon>Araneidae</taxon>
        <taxon>Araneus</taxon>
    </lineage>
</organism>
<name>A0A4Y2KBX9_ARAVE</name>
<evidence type="ECO:0000313" key="3">
    <source>
        <dbReference type="Proteomes" id="UP000499080"/>
    </source>
</evidence>
<reference evidence="2 3" key="1">
    <citation type="journal article" date="2019" name="Sci. Rep.">
        <title>Orb-weaving spider Araneus ventricosus genome elucidates the spidroin gene catalogue.</title>
        <authorList>
            <person name="Kono N."/>
            <person name="Nakamura H."/>
            <person name="Ohtoshi R."/>
            <person name="Moran D.A.P."/>
            <person name="Shinohara A."/>
            <person name="Yoshida Y."/>
            <person name="Fujiwara M."/>
            <person name="Mori M."/>
            <person name="Tomita M."/>
            <person name="Arakawa K."/>
        </authorList>
    </citation>
    <scope>NUCLEOTIDE SEQUENCE [LARGE SCALE GENOMIC DNA]</scope>
</reference>
<feature type="region of interest" description="Disordered" evidence="1">
    <location>
        <begin position="48"/>
        <end position="82"/>
    </location>
</feature>
<proteinExistence type="predicted"/>
<dbReference type="Proteomes" id="UP000499080">
    <property type="component" value="Unassembled WGS sequence"/>
</dbReference>
<dbReference type="EMBL" id="BGPR01194176">
    <property type="protein sequence ID" value="GBM99787.1"/>
    <property type="molecule type" value="Genomic_DNA"/>
</dbReference>
<dbReference type="AlphaFoldDB" id="A0A4Y2KBX9"/>
<sequence>SLICFKRPGFSVDSGRTERGQVHFHRPLAVQAEAGRLRHPLRLLPPHRVLGGGLRGEGRPRQNHAHLQLQRQTGTRKTREVR</sequence>
<comment type="caution">
    <text evidence="2">The sequence shown here is derived from an EMBL/GenBank/DDBJ whole genome shotgun (WGS) entry which is preliminary data.</text>
</comment>
<accession>A0A4Y2KBX9</accession>
<protein>
    <submittedName>
        <fullName evidence="2">Uncharacterized protein</fullName>
    </submittedName>
</protein>
<evidence type="ECO:0000256" key="1">
    <source>
        <dbReference type="SAM" id="MobiDB-lite"/>
    </source>
</evidence>
<gene>
    <name evidence="2" type="ORF">AVEN_189509_1</name>
</gene>
<keyword evidence="3" id="KW-1185">Reference proteome</keyword>
<feature type="non-terminal residue" evidence="2">
    <location>
        <position position="1"/>
    </location>
</feature>
<evidence type="ECO:0000313" key="2">
    <source>
        <dbReference type="EMBL" id="GBM99787.1"/>
    </source>
</evidence>